<accession>A0A8J5C6S7</accession>
<gene>
    <name evidence="3" type="primary">pcp1</name>
    <name evidence="3" type="ORF">GWK47_054848</name>
</gene>
<protein>
    <submittedName>
        <fullName evidence="3">Spindle pole body protein pcp1</fullName>
    </submittedName>
</protein>
<evidence type="ECO:0000313" key="4">
    <source>
        <dbReference type="Proteomes" id="UP000770661"/>
    </source>
</evidence>
<dbReference type="EMBL" id="JACEEZ010017961">
    <property type="protein sequence ID" value="KAG0717243.1"/>
    <property type="molecule type" value="Genomic_DNA"/>
</dbReference>
<sequence length="304" mass="31360">MDWVLGKVVDLSDCGTTLGNTKITDLVFADDAVIFVESLEVLVMALEALHEEAKPFGLENTVKQQVEEQEVELAKAKETNSHLSGERDAALEAVGEKDTLINTLKRQLEQAQDASAAYQREQRAVPKYVPGAMNIPGIEKKGVLYEWILPKHHIEFWGCPGAVTGVLVTCGAVTGVLVTCGAVTGVLVTCGAITGVLVTCGAVTGVLVTCGTVTGVLVTCGAVTGVLVTCGAVTGVLVTCGAVTGVLVTCGAVTGMLVTCGTVTGVLVTCGTVTGVLVTCGAVTGVLVTSKIRTRDIELTTPRR</sequence>
<feature type="transmembrane region" description="Helical" evidence="2">
    <location>
        <begin position="206"/>
        <end position="228"/>
    </location>
</feature>
<keyword evidence="2" id="KW-0472">Membrane</keyword>
<keyword evidence="2" id="KW-1133">Transmembrane helix</keyword>
<name>A0A8J5C6S7_CHIOP</name>
<evidence type="ECO:0000256" key="1">
    <source>
        <dbReference type="SAM" id="Coils"/>
    </source>
</evidence>
<feature type="transmembrane region" description="Helical" evidence="2">
    <location>
        <begin position="235"/>
        <end position="258"/>
    </location>
</feature>
<evidence type="ECO:0000256" key="2">
    <source>
        <dbReference type="SAM" id="Phobius"/>
    </source>
</evidence>
<organism evidence="3 4">
    <name type="scientific">Chionoecetes opilio</name>
    <name type="common">Atlantic snow crab</name>
    <name type="synonym">Cancer opilio</name>
    <dbReference type="NCBI Taxonomy" id="41210"/>
    <lineage>
        <taxon>Eukaryota</taxon>
        <taxon>Metazoa</taxon>
        <taxon>Ecdysozoa</taxon>
        <taxon>Arthropoda</taxon>
        <taxon>Crustacea</taxon>
        <taxon>Multicrustacea</taxon>
        <taxon>Malacostraca</taxon>
        <taxon>Eumalacostraca</taxon>
        <taxon>Eucarida</taxon>
        <taxon>Decapoda</taxon>
        <taxon>Pleocyemata</taxon>
        <taxon>Brachyura</taxon>
        <taxon>Eubrachyura</taxon>
        <taxon>Majoidea</taxon>
        <taxon>Majidae</taxon>
        <taxon>Chionoecetes</taxon>
    </lineage>
</organism>
<dbReference type="OrthoDB" id="7480412at2759"/>
<keyword evidence="2" id="KW-0812">Transmembrane</keyword>
<reference evidence="3" key="1">
    <citation type="submission" date="2020-07" db="EMBL/GenBank/DDBJ databases">
        <title>The High-quality genome of the commercially important snow crab, Chionoecetes opilio.</title>
        <authorList>
            <person name="Jeong J.-H."/>
            <person name="Ryu S."/>
        </authorList>
    </citation>
    <scope>NUCLEOTIDE SEQUENCE</scope>
    <source>
        <strain evidence="3">MADBK_172401_WGS</strain>
        <tissue evidence="3">Digestive gland</tissue>
    </source>
</reference>
<dbReference type="AlphaFoldDB" id="A0A8J5C6S7"/>
<comment type="caution">
    <text evidence="3">The sequence shown here is derived from an EMBL/GenBank/DDBJ whole genome shotgun (WGS) entry which is preliminary data.</text>
</comment>
<keyword evidence="4" id="KW-1185">Reference proteome</keyword>
<feature type="coiled-coil region" evidence="1">
    <location>
        <begin position="59"/>
        <end position="124"/>
    </location>
</feature>
<proteinExistence type="predicted"/>
<keyword evidence="1" id="KW-0175">Coiled coil</keyword>
<feature type="transmembrane region" description="Helical" evidence="2">
    <location>
        <begin position="264"/>
        <end position="288"/>
    </location>
</feature>
<evidence type="ECO:0000313" key="3">
    <source>
        <dbReference type="EMBL" id="KAG0717243.1"/>
    </source>
</evidence>
<dbReference type="Proteomes" id="UP000770661">
    <property type="component" value="Unassembled WGS sequence"/>
</dbReference>